<reference evidence="1 2" key="1">
    <citation type="submission" date="2020-08" db="EMBL/GenBank/DDBJ databases">
        <title>Sequencing the genomes of 1000 actinobacteria strains.</title>
        <authorList>
            <person name="Klenk H.-P."/>
        </authorList>
    </citation>
    <scope>NUCLEOTIDE SEQUENCE [LARGE SCALE GENOMIC DNA]</scope>
    <source>
        <strain evidence="1 2">DSM 43768</strain>
    </source>
</reference>
<organism evidence="1 2">
    <name type="scientific">Nonomuraea rubra</name>
    <dbReference type="NCBI Taxonomy" id="46180"/>
    <lineage>
        <taxon>Bacteria</taxon>
        <taxon>Bacillati</taxon>
        <taxon>Actinomycetota</taxon>
        <taxon>Actinomycetes</taxon>
        <taxon>Streptosporangiales</taxon>
        <taxon>Streptosporangiaceae</taxon>
        <taxon>Nonomuraea</taxon>
    </lineage>
</organism>
<comment type="caution">
    <text evidence="1">The sequence shown here is derived from an EMBL/GenBank/DDBJ whole genome shotgun (WGS) entry which is preliminary data.</text>
</comment>
<keyword evidence="2" id="KW-1185">Reference proteome</keyword>
<proteinExistence type="predicted"/>
<gene>
    <name evidence="1" type="ORF">HD593_006654</name>
</gene>
<evidence type="ECO:0000313" key="1">
    <source>
        <dbReference type="EMBL" id="MBB6551859.1"/>
    </source>
</evidence>
<name>A0A7X0NY98_9ACTN</name>
<sequence length="41" mass="4252">MTWVGPSACTLPTVEQPLRVAEFDALFAGAVQGVAPPGPRN</sequence>
<evidence type="ECO:0000313" key="2">
    <source>
        <dbReference type="Proteomes" id="UP000565579"/>
    </source>
</evidence>
<dbReference type="AlphaFoldDB" id="A0A7X0NY98"/>
<accession>A0A7X0NY98</accession>
<dbReference type="Proteomes" id="UP000565579">
    <property type="component" value="Unassembled WGS sequence"/>
</dbReference>
<dbReference type="RefSeq" id="WP_281402487.1">
    <property type="nucleotide sequence ID" value="NZ_BAAAXY010000189.1"/>
</dbReference>
<protein>
    <submittedName>
        <fullName evidence="1">Uncharacterized protein</fullName>
    </submittedName>
</protein>
<dbReference type="EMBL" id="JACHMI010000001">
    <property type="protein sequence ID" value="MBB6551859.1"/>
    <property type="molecule type" value="Genomic_DNA"/>
</dbReference>